<evidence type="ECO:0000256" key="1">
    <source>
        <dbReference type="SAM" id="MobiDB-lite"/>
    </source>
</evidence>
<organism evidence="2 3">
    <name type="scientific">Penicillium atrosanguineum</name>
    <dbReference type="NCBI Taxonomy" id="1132637"/>
    <lineage>
        <taxon>Eukaryota</taxon>
        <taxon>Fungi</taxon>
        <taxon>Dikarya</taxon>
        <taxon>Ascomycota</taxon>
        <taxon>Pezizomycotina</taxon>
        <taxon>Eurotiomycetes</taxon>
        <taxon>Eurotiomycetidae</taxon>
        <taxon>Eurotiales</taxon>
        <taxon>Aspergillaceae</taxon>
        <taxon>Penicillium</taxon>
    </lineage>
</organism>
<evidence type="ECO:0000313" key="3">
    <source>
        <dbReference type="Proteomes" id="UP001147746"/>
    </source>
</evidence>
<proteinExistence type="predicted"/>
<dbReference type="EMBL" id="JAPZBO010000001">
    <property type="protein sequence ID" value="KAJ5331161.1"/>
    <property type="molecule type" value="Genomic_DNA"/>
</dbReference>
<gene>
    <name evidence="2" type="ORF">N7476_000944</name>
</gene>
<keyword evidence="3" id="KW-1185">Reference proteome</keyword>
<accession>A0A9W9UC78</accession>
<protein>
    <submittedName>
        <fullName evidence="2">Uncharacterized protein</fullName>
    </submittedName>
</protein>
<feature type="region of interest" description="Disordered" evidence="1">
    <location>
        <begin position="270"/>
        <end position="312"/>
    </location>
</feature>
<dbReference type="AlphaFoldDB" id="A0A9W9UC78"/>
<evidence type="ECO:0000313" key="2">
    <source>
        <dbReference type="EMBL" id="KAJ5331161.1"/>
    </source>
</evidence>
<sequence>MDPTSFDLDHDDLAAELESFSGQDSRLDRPSDWPRWIRYIEKQAKRYNIWELCDPTVKLGDLPQTGWKTRYPRSRPSSVYSEEIWHYEFIGHVDPEIQTKMILLNLDLLSTHIWLSLSRDYQKYVFGKWQDKSTRPWTYLTLLQATMEPQVPRVNERFPQDNMFVLEDEWGKLRDLAKSGSTIDYAAQWKIFFGRCLELKATQRSEESAFIEATMDLQDNTKSWKPLTSQSWIRYPYCGGPLTQSDLSKPPEMDVQWRRNLQETLTSCEESMKRNQELESNEGNEQRIERGEDSDGSEDDEDYRICPDWELV</sequence>
<comment type="caution">
    <text evidence="2">The sequence shown here is derived from an EMBL/GenBank/DDBJ whole genome shotgun (WGS) entry which is preliminary data.</text>
</comment>
<feature type="compositionally biased region" description="Basic and acidic residues" evidence="1">
    <location>
        <begin position="284"/>
        <end position="293"/>
    </location>
</feature>
<reference evidence="2" key="2">
    <citation type="journal article" date="2023" name="IMA Fungus">
        <title>Comparative genomic study of the Penicillium genus elucidates a diverse pangenome and 15 lateral gene transfer events.</title>
        <authorList>
            <person name="Petersen C."/>
            <person name="Sorensen T."/>
            <person name="Nielsen M.R."/>
            <person name="Sondergaard T.E."/>
            <person name="Sorensen J.L."/>
            <person name="Fitzpatrick D.A."/>
            <person name="Frisvad J.C."/>
            <person name="Nielsen K.L."/>
        </authorList>
    </citation>
    <scope>NUCLEOTIDE SEQUENCE</scope>
    <source>
        <strain evidence="2">IBT 21472</strain>
    </source>
</reference>
<dbReference type="Proteomes" id="UP001147746">
    <property type="component" value="Unassembled WGS sequence"/>
</dbReference>
<reference evidence="2" key="1">
    <citation type="submission" date="2022-12" db="EMBL/GenBank/DDBJ databases">
        <authorList>
            <person name="Petersen C."/>
        </authorList>
    </citation>
    <scope>NUCLEOTIDE SEQUENCE</scope>
    <source>
        <strain evidence="2">IBT 21472</strain>
    </source>
</reference>
<name>A0A9W9UC78_9EURO</name>
<feature type="compositionally biased region" description="Basic and acidic residues" evidence="1">
    <location>
        <begin position="303"/>
        <end position="312"/>
    </location>
</feature>